<dbReference type="AlphaFoldDB" id="A0A375Z5M0"/>
<keyword evidence="2" id="KW-1185">Reference proteome</keyword>
<sequence length="187" mass="21707">MTSDDTGADAGFAELISRYEKWRRIYSYAGKPVRDELIWGDGRLNLRYGYPHMDWTAYVIEPKDNGYNVLRVTTERRNEPHERLVGFFSHLDDAGKYVIWYVGESLRMYCSLPPLTPSWRAAGLDPRVKQISLDKYVSKYEFRDDPSRYFVPQVGGVQPENRLLPLTYDELDAQLLDGMPESVTSRL</sequence>
<organism evidence="1 2">
    <name type="scientific">Mycobacterium shimoidei</name>
    <dbReference type="NCBI Taxonomy" id="29313"/>
    <lineage>
        <taxon>Bacteria</taxon>
        <taxon>Bacillati</taxon>
        <taxon>Actinomycetota</taxon>
        <taxon>Actinomycetes</taxon>
        <taxon>Mycobacteriales</taxon>
        <taxon>Mycobacteriaceae</taxon>
        <taxon>Mycobacterium</taxon>
    </lineage>
</organism>
<dbReference type="RefSeq" id="WP_139819800.1">
    <property type="nucleotide sequence ID" value="NZ_JACKUN010000009.1"/>
</dbReference>
<dbReference type="OrthoDB" id="4737243at2"/>
<accession>A0A375Z5M0</accession>
<gene>
    <name evidence="1" type="ORF">MSP7336_04690</name>
</gene>
<protein>
    <submittedName>
        <fullName evidence="1">Uncharacterized protein</fullName>
    </submittedName>
</protein>
<evidence type="ECO:0000313" key="2">
    <source>
        <dbReference type="Proteomes" id="UP000252015"/>
    </source>
</evidence>
<dbReference type="EMBL" id="UEGW01000002">
    <property type="protein sequence ID" value="SSA20658.1"/>
    <property type="molecule type" value="Genomic_DNA"/>
</dbReference>
<dbReference type="Proteomes" id="UP000252015">
    <property type="component" value="Unassembled WGS sequence"/>
</dbReference>
<name>A0A375Z5M0_MYCSH</name>
<proteinExistence type="predicted"/>
<evidence type="ECO:0000313" key="1">
    <source>
        <dbReference type="EMBL" id="SSA20658.1"/>
    </source>
</evidence>
<reference evidence="1 2" key="1">
    <citation type="submission" date="2018-05" db="EMBL/GenBank/DDBJ databases">
        <authorList>
            <consortium name="IHU Genomes"/>
        </authorList>
    </citation>
    <scope>NUCLEOTIDE SEQUENCE [LARGE SCALE GENOMIC DNA]</scope>
    <source>
        <strain evidence="1 2">P7336</strain>
    </source>
</reference>